<accession>A0A4P7NRD2</accession>
<dbReference type="InterPro" id="IPR045851">
    <property type="entry name" value="AMP-bd_C_sf"/>
</dbReference>
<dbReference type="Pfam" id="PF13193">
    <property type="entry name" value="AMP-binding_C"/>
    <property type="match status" value="1"/>
</dbReference>
<dbReference type="Proteomes" id="UP000294847">
    <property type="component" value="Chromosome 6"/>
</dbReference>
<dbReference type="Gene3D" id="3.30.559.10">
    <property type="entry name" value="Chloramphenicol acetyltransferase-like domain"/>
    <property type="match status" value="1"/>
</dbReference>
<comment type="similarity">
    <text evidence="1">Belongs to the ATP-dependent AMP-binding enzyme family.</text>
</comment>
<evidence type="ECO:0000256" key="1">
    <source>
        <dbReference type="ARBA" id="ARBA00006432"/>
    </source>
</evidence>
<dbReference type="AlphaFoldDB" id="A0A4P7NRD2"/>
<evidence type="ECO:0000256" key="3">
    <source>
        <dbReference type="ARBA" id="ARBA00022553"/>
    </source>
</evidence>
<evidence type="ECO:0000259" key="5">
    <source>
        <dbReference type="Pfam" id="PF00501"/>
    </source>
</evidence>
<dbReference type="PROSITE" id="PS00455">
    <property type="entry name" value="AMP_BINDING"/>
    <property type="match status" value="1"/>
</dbReference>
<dbReference type="GO" id="GO:0031956">
    <property type="term" value="F:medium-chain fatty acid-CoA ligase activity"/>
    <property type="evidence" value="ECO:0007669"/>
    <property type="project" value="TreeGrafter"/>
</dbReference>
<dbReference type="Pfam" id="PF00501">
    <property type="entry name" value="AMP-binding"/>
    <property type="match status" value="1"/>
</dbReference>
<evidence type="ECO:0000256" key="2">
    <source>
        <dbReference type="ARBA" id="ARBA00022450"/>
    </source>
</evidence>
<keyword evidence="2" id="KW-0596">Phosphopantetheine</keyword>
<dbReference type="CDD" id="cd04433">
    <property type="entry name" value="AFD_class_I"/>
    <property type="match status" value="1"/>
</dbReference>
<dbReference type="GO" id="GO:0006631">
    <property type="term" value="P:fatty acid metabolic process"/>
    <property type="evidence" value="ECO:0007669"/>
    <property type="project" value="TreeGrafter"/>
</dbReference>
<dbReference type="InterPro" id="IPR000873">
    <property type="entry name" value="AMP-dep_synth/lig_dom"/>
</dbReference>
<dbReference type="Gene3D" id="3.30.300.30">
    <property type="match status" value="1"/>
</dbReference>
<dbReference type="InterPro" id="IPR025110">
    <property type="entry name" value="AMP-bd_C"/>
</dbReference>
<dbReference type="InterPro" id="IPR023213">
    <property type="entry name" value="CAT-like_dom_sf"/>
</dbReference>
<keyword evidence="3" id="KW-0597">Phosphoprotein</keyword>
<gene>
    <name evidence="7" type="ORF">PoMZ_06664</name>
</gene>
<evidence type="ECO:0000256" key="4">
    <source>
        <dbReference type="ARBA" id="ARBA00022598"/>
    </source>
</evidence>
<dbReference type="PANTHER" id="PTHR43201:SF5">
    <property type="entry name" value="MEDIUM-CHAIN ACYL-COA LIGASE ACSF2, MITOCHONDRIAL"/>
    <property type="match status" value="1"/>
</dbReference>
<dbReference type="Gene3D" id="3.40.50.12780">
    <property type="entry name" value="N-terminal domain of ligase-like"/>
    <property type="match status" value="1"/>
</dbReference>
<dbReference type="PANTHER" id="PTHR43201">
    <property type="entry name" value="ACYL-COA SYNTHETASE"/>
    <property type="match status" value="1"/>
</dbReference>
<organism evidence="7 8">
    <name type="scientific">Pyricularia oryzae</name>
    <name type="common">Rice blast fungus</name>
    <name type="synonym">Magnaporthe oryzae</name>
    <dbReference type="NCBI Taxonomy" id="318829"/>
    <lineage>
        <taxon>Eukaryota</taxon>
        <taxon>Fungi</taxon>
        <taxon>Dikarya</taxon>
        <taxon>Ascomycota</taxon>
        <taxon>Pezizomycotina</taxon>
        <taxon>Sordariomycetes</taxon>
        <taxon>Sordariomycetidae</taxon>
        <taxon>Magnaporthales</taxon>
        <taxon>Pyriculariaceae</taxon>
        <taxon>Pyricularia</taxon>
    </lineage>
</organism>
<evidence type="ECO:0000313" key="8">
    <source>
        <dbReference type="Proteomes" id="UP000294847"/>
    </source>
</evidence>
<protein>
    <recommendedName>
        <fullName evidence="9">AMP-dependent synthetase/ligase domain-containing protein</fullName>
    </recommendedName>
</protein>
<feature type="domain" description="AMP-dependent synthetase/ligase" evidence="5">
    <location>
        <begin position="77"/>
        <end position="443"/>
    </location>
</feature>
<reference evidence="7 8" key="1">
    <citation type="journal article" date="2019" name="Mol. Biol. Evol.">
        <title>Blast fungal genomes show frequent chromosomal changes, gene gains and losses, and effector gene turnover.</title>
        <authorList>
            <person name="Gomez Luciano L.B."/>
            <person name="Jason Tsai I."/>
            <person name="Chuma I."/>
            <person name="Tosa Y."/>
            <person name="Chen Y.H."/>
            <person name="Li J.Y."/>
            <person name="Li M.Y."/>
            <person name="Jade Lu M.Y."/>
            <person name="Nakayashiki H."/>
            <person name="Li W.H."/>
        </authorList>
    </citation>
    <scope>NUCLEOTIDE SEQUENCE [LARGE SCALE GENOMIC DNA]</scope>
    <source>
        <strain evidence="7">MZ5-1-6</strain>
    </source>
</reference>
<evidence type="ECO:0000259" key="6">
    <source>
        <dbReference type="Pfam" id="PF13193"/>
    </source>
</evidence>
<dbReference type="SUPFAM" id="SSF56801">
    <property type="entry name" value="Acetyl-CoA synthetase-like"/>
    <property type="match status" value="1"/>
</dbReference>
<dbReference type="EMBL" id="CP034209">
    <property type="protein sequence ID" value="QBZ64963.1"/>
    <property type="molecule type" value="Genomic_DNA"/>
</dbReference>
<keyword evidence="4" id="KW-0436">Ligase</keyword>
<proteinExistence type="inferred from homology"/>
<dbReference type="Gene3D" id="3.30.559.30">
    <property type="entry name" value="Nonribosomal peptide synthetase, condensation domain"/>
    <property type="match status" value="1"/>
</dbReference>
<name>A0A4P7NRD2_PYROR</name>
<dbReference type="InterPro" id="IPR020845">
    <property type="entry name" value="AMP-binding_CS"/>
</dbReference>
<dbReference type="InterPro" id="IPR042099">
    <property type="entry name" value="ANL_N_sf"/>
</dbReference>
<dbReference type="SUPFAM" id="SSF52777">
    <property type="entry name" value="CoA-dependent acyltransferases"/>
    <property type="match status" value="2"/>
</dbReference>
<evidence type="ECO:0008006" key="9">
    <source>
        <dbReference type="Google" id="ProtNLM"/>
    </source>
</evidence>
<evidence type="ECO:0000313" key="7">
    <source>
        <dbReference type="EMBL" id="QBZ64963.1"/>
    </source>
</evidence>
<feature type="domain" description="AMP-binding enzyme C-terminal" evidence="6">
    <location>
        <begin position="507"/>
        <end position="589"/>
    </location>
</feature>
<sequence length="1199" mass="131119">MNSSSLLRSDGTPANKLSPRDHLYTAELFTRSVTNWPGNIALVCAHQAPDLYGIPSEPTPEVQGQGGEGGSERLPYLRWTFRSLNSGVERLRGGLGLLGAPPGTAVATFMPNCAEFVLTWWAARGMGLVMAPLNPRSLSNKDEVEHQLATIVKGTCGRKPIIMVFERELLLSEPLKSTPGFAKIFVSGQAAAQAPERNELPFEHLMSAKTAANGVGQGLQPTDDEILFTSGSTSRPKAIKMEHPTLSLGMKDFAASPGCDREPGDLWLSFMPNNHGMGRSAVTSPMCSGGGVVYPGFYFNVAQVVDVLLTEACTHAALVPSLIRLLGEAVGPRLKQTARAGGSLLRSLYLSGAPPTPADLEICSEVLGVRSITSVYGMTEGAEANTAGCTDWSKLVNDKGMLSVGRPRSRGASLKVCSPGATGPDRPPLPIETPGEIHYCGPHRLPRPTVYMERPDEDEFCYTDPQGQRWLVTGDMGLVDEGGQLYIIGRSKDMIIRGGENIAPAAIESCLAENPNLSRLAIQIVGAPDPIAGQVPVAVIEASAEKLKLVAKEIHDTVLAKMGPMFVPTQILPLQALGLATWPRTATGKIKKPPVADAAERLLRQQEDSESRNDVGPGGSKIKFKQSLVIGIWSRSVGLPEASLSLQQPVAQFADSLTIARVVRRIRRQIPGCASLSAQELMRAETIKEQSELVARLADAQGQAGRNSEPPFRPTHVERDGPPGVDDMVHLTEHPNLLNETKDLVIETIRRDGFGWNDVEDIFPAQSCVSELGRSRVIDSAKFHFVDLMTAERDPERVKTAVQTMLRHNRILASYLIWDHHQRYSGLDPKLALHVTLKHNQKLFDHVVEIKGTINTVDDLQALAINCPEPQRGVLPGNLFRALIYEVEETGTVGLFYIVSHAVLDASSIWMFQEDLDTILSGKQLQPHVDYKLWADAYYSFRASPHARKSLNWHARYLNGLESHLDRALWPPIPPRGEIVDQTGKSYPDGVHYTFKAPDIAALRKSHPDIQPPVVLKSALALLIVWHTGHTHALFASCEDGRTKWPFMPPMPKDQAGMFADAQEVAGPTIQFVTNLVRISPAETVLGFLRRMQDDQDNLTRHAFAPWPELERAVGVDENTIQRIFTTIKFNWVPGFGAQAQMDRAMEPFPNLRILAAVARWRIGLLCRLGLGGTNSDVVAMHLIGDALKGEQKARIAKR</sequence>